<dbReference type="eggNOG" id="ENOG5033M95">
    <property type="taxonomic scope" value="Bacteria"/>
</dbReference>
<dbReference type="HOGENOM" id="CLU_1657373_0_0_10"/>
<keyword evidence="2" id="KW-1185">Reference proteome</keyword>
<dbReference type="RefSeq" id="WP_008860941.1">
    <property type="nucleotide sequence ID" value="NZ_JH815203.1"/>
</dbReference>
<reference evidence="1 2" key="1">
    <citation type="submission" date="2012-08" db="EMBL/GenBank/DDBJ databases">
        <title>The Genome Sequence of Barnesiella intestinihominis YIT 11860.</title>
        <authorList>
            <consortium name="The Broad Institute Genome Sequencing Platform"/>
            <person name="Earl A."/>
            <person name="Ward D."/>
            <person name="Feldgarden M."/>
            <person name="Gevers D."/>
            <person name="Morotomi M."/>
            <person name="Walker B."/>
            <person name="Young S.K."/>
            <person name="Zeng Q."/>
            <person name="Gargeya S."/>
            <person name="Fitzgerald M."/>
            <person name="Haas B."/>
            <person name="Abouelleil A."/>
            <person name="Alvarado L."/>
            <person name="Arachchi H.M."/>
            <person name="Berlin A.M."/>
            <person name="Chapman S.B."/>
            <person name="Goldberg J."/>
            <person name="Griggs A."/>
            <person name="Gujja S."/>
            <person name="Hansen M."/>
            <person name="Howarth C."/>
            <person name="Imamovic A."/>
            <person name="Larimer J."/>
            <person name="McCowen C."/>
            <person name="Montmayeur A."/>
            <person name="Murphy C."/>
            <person name="Neiman D."/>
            <person name="Pearson M."/>
            <person name="Priest M."/>
            <person name="Roberts A."/>
            <person name="Saif S."/>
            <person name="Shea T."/>
            <person name="Sisk P."/>
            <person name="Sykes S."/>
            <person name="Wortman J."/>
            <person name="Nusbaum C."/>
            <person name="Birren B."/>
        </authorList>
    </citation>
    <scope>NUCLEOTIDE SEQUENCE [LARGE SCALE GENOMIC DNA]</scope>
    <source>
        <strain evidence="1 2">YIT 11860</strain>
    </source>
</reference>
<dbReference type="GeneID" id="77847790"/>
<dbReference type="OrthoDB" id="1092962at2"/>
<name>K0X4A1_9BACT</name>
<evidence type="ECO:0000313" key="2">
    <source>
        <dbReference type="Proteomes" id="UP000006044"/>
    </source>
</evidence>
<evidence type="ECO:0000313" key="1">
    <source>
        <dbReference type="EMBL" id="EJZ66267.1"/>
    </source>
</evidence>
<proteinExistence type="predicted"/>
<dbReference type="AlphaFoldDB" id="K0X4A1"/>
<dbReference type="EMBL" id="ADLE01000001">
    <property type="protein sequence ID" value="EJZ66267.1"/>
    <property type="molecule type" value="Genomic_DNA"/>
</dbReference>
<dbReference type="STRING" id="742726.HMPREF9448_00444"/>
<sequence>MLNLFLTALPLLGNYLFSQKNKKQSQQTIQTNQKRYEQKLSQLDSLFNRNYYSNILDRSDVRGLLGNLREQMSETTRNLKNKATITGATPETVVTVQKSQNQAYGNAVSQIASQAATWKENTLQNYLSARSALEDFYRPLKSDYMSNILGKTFPSFNPLQNLFNPNTQF</sequence>
<comment type="caution">
    <text evidence="1">The sequence shown here is derived from an EMBL/GenBank/DDBJ whole genome shotgun (WGS) entry which is preliminary data.</text>
</comment>
<accession>K0X4A1</accession>
<organism evidence="1 2">
    <name type="scientific">Barnesiella intestinihominis YIT 11860</name>
    <dbReference type="NCBI Taxonomy" id="742726"/>
    <lineage>
        <taxon>Bacteria</taxon>
        <taxon>Pseudomonadati</taxon>
        <taxon>Bacteroidota</taxon>
        <taxon>Bacteroidia</taxon>
        <taxon>Bacteroidales</taxon>
        <taxon>Barnesiellaceae</taxon>
        <taxon>Barnesiella</taxon>
    </lineage>
</organism>
<protein>
    <submittedName>
        <fullName evidence="1">Uncharacterized protein</fullName>
    </submittedName>
</protein>
<gene>
    <name evidence="1" type="ORF">HMPREF9448_00444</name>
</gene>
<dbReference type="Proteomes" id="UP000006044">
    <property type="component" value="Unassembled WGS sequence"/>
</dbReference>